<comment type="caution">
    <text evidence="1">The sequence shown here is derived from an EMBL/GenBank/DDBJ whole genome shotgun (WGS) entry which is preliminary data.</text>
</comment>
<dbReference type="EMBL" id="MHRP01000030">
    <property type="protein sequence ID" value="OHA26587.1"/>
    <property type="molecule type" value="Genomic_DNA"/>
</dbReference>
<evidence type="ECO:0000313" key="1">
    <source>
        <dbReference type="EMBL" id="OHA26587.1"/>
    </source>
</evidence>
<dbReference type="AlphaFoldDB" id="A0A1G2MRR1"/>
<gene>
    <name evidence="1" type="ORF">A3D56_03100</name>
</gene>
<dbReference type="Proteomes" id="UP000177943">
    <property type="component" value="Unassembled WGS sequence"/>
</dbReference>
<name>A0A1G2MRR1_9BACT</name>
<evidence type="ECO:0000313" key="2">
    <source>
        <dbReference type="Proteomes" id="UP000177943"/>
    </source>
</evidence>
<organism evidence="1 2">
    <name type="scientific">Candidatus Taylorbacteria bacterium RIFCSPHIGHO2_02_FULL_45_35</name>
    <dbReference type="NCBI Taxonomy" id="1802311"/>
    <lineage>
        <taxon>Bacteria</taxon>
        <taxon>Candidatus Tayloriibacteriota</taxon>
    </lineage>
</organism>
<accession>A0A1G2MRR1</accession>
<sequence length="151" mass="16585">MGETAETDAGDEAKKGGADVVKAFIGVERAGYTRVEGFLGEKVAYYIGAAGGSGIDRLEKGSMMWEEKLMFYSDYCSSGSTIGTLTKRFDDLAPHYAPGGRYAEVEARAQRRWGMSERQKLELLLIPIERQLAAIMDISDHVNLPLEVSKI</sequence>
<proteinExistence type="predicted"/>
<protein>
    <submittedName>
        <fullName evidence="1">Uncharacterized protein</fullName>
    </submittedName>
</protein>
<reference evidence="1 2" key="1">
    <citation type="journal article" date="2016" name="Nat. Commun.">
        <title>Thousands of microbial genomes shed light on interconnected biogeochemical processes in an aquifer system.</title>
        <authorList>
            <person name="Anantharaman K."/>
            <person name="Brown C.T."/>
            <person name="Hug L.A."/>
            <person name="Sharon I."/>
            <person name="Castelle C.J."/>
            <person name="Probst A.J."/>
            <person name="Thomas B.C."/>
            <person name="Singh A."/>
            <person name="Wilkins M.J."/>
            <person name="Karaoz U."/>
            <person name="Brodie E.L."/>
            <person name="Williams K.H."/>
            <person name="Hubbard S.S."/>
            <person name="Banfield J.F."/>
        </authorList>
    </citation>
    <scope>NUCLEOTIDE SEQUENCE [LARGE SCALE GENOMIC DNA]</scope>
</reference>